<dbReference type="NCBIfam" id="TIGR00068">
    <property type="entry name" value="glyox_I"/>
    <property type="match status" value="1"/>
</dbReference>
<sequence length="134" mass="15485">MSTDLSKYVFNHTMIRVKDAKKSLDFYTNVLGMKLVYRKDVESGKFTLYFLAYTNEEIPEAEEERAAWLFSRSGLLELTHNWGTEDDDSFQGYHNGNKEPRGFGHIAVTVDDVDKACERFDSLNVNFVKRLEDG</sequence>
<comment type="function">
    <text evidence="8">Catalyzes the conversion of hemimercaptal, formed from methylglyoxal and glutathione, to S-lactoylglutathione.</text>
</comment>
<keyword evidence="5 7" id="KW-0862">Zinc</keyword>
<dbReference type="PANTHER" id="PTHR10374">
    <property type="entry name" value="LACTOYLGLUTATHIONE LYASE GLYOXALASE I"/>
    <property type="match status" value="1"/>
</dbReference>
<evidence type="ECO:0000256" key="4">
    <source>
        <dbReference type="ARBA" id="ARBA00022723"/>
    </source>
</evidence>
<proteinExistence type="inferred from homology"/>
<organism evidence="10 11">
    <name type="scientific">Basidiobolus meristosporus CBS 931.73</name>
    <dbReference type="NCBI Taxonomy" id="1314790"/>
    <lineage>
        <taxon>Eukaryota</taxon>
        <taxon>Fungi</taxon>
        <taxon>Fungi incertae sedis</taxon>
        <taxon>Zoopagomycota</taxon>
        <taxon>Entomophthoromycotina</taxon>
        <taxon>Basidiobolomycetes</taxon>
        <taxon>Basidiobolales</taxon>
        <taxon>Basidiobolaceae</taxon>
        <taxon>Basidiobolus</taxon>
    </lineage>
</organism>
<name>A0A1Y1Y8P3_9FUNG</name>
<dbReference type="GO" id="GO:0046872">
    <property type="term" value="F:metal ion binding"/>
    <property type="evidence" value="ECO:0007669"/>
    <property type="project" value="UniProtKB-UniRule"/>
</dbReference>
<evidence type="ECO:0000313" key="11">
    <source>
        <dbReference type="Proteomes" id="UP000193498"/>
    </source>
</evidence>
<dbReference type="Gene3D" id="3.10.180.10">
    <property type="entry name" value="2,3-Dihydroxybiphenyl 1,2-Dioxygenase, domain 1"/>
    <property type="match status" value="1"/>
</dbReference>
<feature type="binding site" evidence="7">
    <location>
        <position position="77"/>
    </location>
    <ligand>
        <name>Zn(2+)</name>
        <dbReference type="ChEBI" id="CHEBI:29105"/>
        <note>ligand shared between dimeric partners</note>
    </ligand>
</feature>
<dbReference type="PROSITE" id="PS00934">
    <property type="entry name" value="GLYOXALASE_I_1"/>
    <property type="match status" value="1"/>
</dbReference>
<evidence type="ECO:0000313" key="10">
    <source>
        <dbReference type="EMBL" id="ORX93944.1"/>
    </source>
</evidence>
<protein>
    <recommendedName>
        <fullName evidence="3 8">Lactoylglutathione lyase</fullName>
        <ecNumber evidence="3 8">4.4.1.5</ecNumber>
    </recommendedName>
    <alternativeName>
        <fullName evidence="8">Glyoxalase I</fullName>
    </alternativeName>
</protein>
<evidence type="ECO:0000256" key="8">
    <source>
        <dbReference type="RuleBase" id="RU361179"/>
    </source>
</evidence>
<feature type="domain" description="VOC" evidence="9">
    <location>
        <begin position="9"/>
        <end position="134"/>
    </location>
</feature>
<evidence type="ECO:0000256" key="2">
    <source>
        <dbReference type="ARBA" id="ARBA00010363"/>
    </source>
</evidence>
<dbReference type="PROSITE" id="PS51819">
    <property type="entry name" value="VOC"/>
    <property type="match status" value="1"/>
</dbReference>
<comment type="similarity">
    <text evidence="2 8">Belongs to the glyoxalase I family.</text>
</comment>
<feature type="non-terminal residue" evidence="10">
    <location>
        <position position="134"/>
    </location>
</feature>
<comment type="caution">
    <text evidence="10">The sequence shown here is derived from an EMBL/GenBank/DDBJ whole genome shotgun (WGS) entry which is preliminary data.</text>
</comment>
<dbReference type="SUPFAM" id="SSF54593">
    <property type="entry name" value="Glyoxalase/Bleomycin resistance protein/Dihydroxybiphenyl dioxygenase"/>
    <property type="match status" value="1"/>
</dbReference>
<comment type="catalytic activity">
    <reaction evidence="8">
        <text>(R)-S-lactoylglutathione = methylglyoxal + glutathione</text>
        <dbReference type="Rhea" id="RHEA:19069"/>
        <dbReference type="ChEBI" id="CHEBI:17158"/>
        <dbReference type="ChEBI" id="CHEBI:57474"/>
        <dbReference type="ChEBI" id="CHEBI:57925"/>
        <dbReference type="EC" id="4.4.1.5"/>
    </reaction>
</comment>
<accession>A0A1Y1Y8P3</accession>
<dbReference type="EC" id="4.4.1.5" evidence="3 8"/>
<reference evidence="10 11" key="1">
    <citation type="submission" date="2016-07" db="EMBL/GenBank/DDBJ databases">
        <title>Pervasive Adenine N6-methylation of Active Genes in Fungi.</title>
        <authorList>
            <consortium name="DOE Joint Genome Institute"/>
            <person name="Mondo S.J."/>
            <person name="Dannebaum R.O."/>
            <person name="Kuo R.C."/>
            <person name="Labutti K."/>
            <person name="Haridas S."/>
            <person name="Kuo A."/>
            <person name="Salamov A."/>
            <person name="Ahrendt S.R."/>
            <person name="Lipzen A."/>
            <person name="Sullivan W."/>
            <person name="Andreopoulos W.B."/>
            <person name="Clum A."/>
            <person name="Lindquist E."/>
            <person name="Daum C."/>
            <person name="Ramamoorthy G.K."/>
            <person name="Gryganskyi A."/>
            <person name="Culley D."/>
            <person name="Magnuson J.K."/>
            <person name="James T.Y."/>
            <person name="O'Malley M.A."/>
            <person name="Stajich J.E."/>
            <person name="Spatafora J.W."/>
            <person name="Visel A."/>
            <person name="Grigoriev I.V."/>
        </authorList>
    </citation>
    <scope>NUCLEOTIDE SEQUENCE [LARGE SCALE GENOMIC DNA]</scope>
    <source>
        <strain evidence="10 11">CBS 931.73</strain>
    </source>
</reference>
<dbReference type="InterPro" id="IPR004360">
    <property type="entry name" value="Glyas_Fos-R_dOase_dom"/>
</dbReference>
<dbReference type="Proteomes" id="UP000193498">
    <property type="component" value="Unassembled WGS sequence"/>
</dbReference>
<dbReference type="EMBL" id="MCFE01000218">
    <property type="protein sequence ID" value="ORX93944.1"/>
    <property type="molecule type" value="Genomic_DNA"/>
</dbReference>
<keyword evidence="4 7" id="KW-0479">Metal-binding</keyword>
<evidence type="ECO:0000259" key="9">
    <source>
        <dbReference type="PROSITE" id="PS51819"/>
    </source>
</evidence>
<dbReference type="InParanoid" id="A0A1Y1Y8P3"/>
<dbReference type="InterPro" id="IPR037523">
    <property type="entry name" value="VOC_core"/>
</dbReference>
<dbReference type="OrthoDB" id="16820at2759"/>
<comment type="pathway">
    <text evidence="1 8">Secondary metabolite metabolism; methylglyoxal degradation; (R)-lactate from methylglyoxal: step 1/2.</text>
</comment>
<dbReference type="Pfam" id="PF00903">
    <property type="entry name" value="Glyoxalase"/>
    <property type="match status" value="1"/>
</dbReference>
<gene>
    <name evidence="10" type="ORF">K493DRAFT_315738</name>
</gene>
<evidence type="ECO:0000256" key="3">
    <source>
        <dbReference type="ARBA" id="ARBA00012081"/>
    </source>
</evidence>
<dbReference type="UniPathway" id="UPA00619">
    <property type="reaction ID" value="UER00675"/>
</dbReference>
<dbReference type="GO" id="GO:0004462">
    <property type="term" value="F:lactoylglutathione lyase activity"/>
    <property type="evidence" value="ECO:0007669"/>
    <property type="project" value="UniProtKB-UniRule"/>
</dbReference>
<evidence type="ECO:0000256" key="1">
    <source>
        <dbReference type="ARBA" id="ARBA00005008"/>
    </source>
</evidence>
<dbReference type="PROSITE" id="PS00935">
    <property type="entry name" value="GLYOXALASE_I_2"/>
    <property type="match status" value="1"/>
</dbReference>
<evidence type="ECO:0000256" key="5">
    <source>
        <dbReference type="ARBA" id="ARBA00022833"/>
    </source>
</evidence>
<dbReference type="CDD" id="cd07233">
    <property type="entry name" value="GlxI_Zn"/>
    <property type="match status" value="1"/>
</dbReference>
<dbReference type="PANTHER" id="PTHR10374:SF30">
    <property type="entry name" value="LACTOYLGLUTATHIONE LYASE"/>
    <property type="match status" value="1"/>
</dbReference>
<keyword evidence="6 8" id="KW-0456">Lyase</keyword>
<dbReference type="STRING" id="1314790.A0A1Y1Y8P3"/>
<comment type="cofactor">
    <cofactor evidence="7">
        <name>Zn(2+)</name>
        <dbReference type="ChEBI" id="CHEBI:29105"/>
    </cofactor>
    <text evidence="7">Binds 1 zinc ion per subunit. In the homodimer, two zinc ions are bound between subunits.</text>
</comment>
<feature type="binding site" evidence="7">
    <location>
        <position position="105"/>
    </location>
    <ligand>
        <name>Zn(2+)</name>
        <dbReference type="ChEBI" id="CHEBI:29105"/>
        <note>ligand shared between dimeric partners</note>
    </ligand>
</feature>
<evidence type="ECO:0000256" key="6">
    <source>
        <dbReference type="ARBA" id="ARBA00023239"/>
    </source>
</evidence>
<dbReference type="InterPro" id="IPR004361">
    <property type="entry name" value="Glyoxalase_1"/>
</dbReference>
<dbReference type="AlphaFoldDB" id="A0A1Y1Y8P3"/>
<evidence type="ECO:0000256" key="7">
    <source>
        <dbReference type="PIRSR" id="PIRSR604361-3"/>
    </source>
</evidence>
<dbReference type="InterPro" id="IPR018146">
    <property type="entry name" value="Glyoxalase_1_CS"/>
</dbReference>
<dbReference type="InterPro" id="IPR029068">
    <property type="entry name" value="Glyas_Bleomycin-R_OHBP_Dase"/>
</dbReference>
<keyword evidence="11" id="KW-1185">Reference proteome</keyword>